<dbReference type="Pfam" id="PF04015">
    <property type="entry name" value="DUF362"/>
    <property type="match status" value="1"/>
</dbReference>
<organism evidence="2 3">
    <name type="scientific">Pyrobaculum arsenaticum (strain DSM 13514 / JCM 11321 / PZ6)</name>
    <dbReference type="NCBI Taxonomy" id="340102"/>
    <lineage>
        <taxon>Archaea</taxon>
        <taxon>Thermoproteota</taxon>
        <taxon>Thermoprotei</taxon>
        <taxon>Thermoproteales</taxon>
        <taxon>Thermoproteaceae</taxon>
        <taxon>Pyrobaculum</taxon>
    </lineage>
</organism>
<feature type="domain" description="DUF362" evidence="1">
    <location>
        <begin position="47"/>
        <end position="225"/>
    </location>
</feature>
<accession>A4WLG7</accession>
<sequence length="278" mass="30842">MGKYLILGGVTPVVEAFPADSEIPIPKRDALIILAVHSYIPSQGNPRAEFLEAILKELQGRDISITFSMPKSYFEKAVKVMGLEKMAGKYGAKIVQPHQNANYKIELESPRGAKIRVRALEAAFDESLLKIVVAIPVSHPQTILYLTTPTAALQILEPKDSQNLYEGFRPLYKYIAEIYKMEKNTLCIADGKFVIEGDGPIKGFQRYWGVAVVGENCADVDYATAQGLGINPEDLGYLYFYYGGNWPKTSLPPLLEKNKISIKLTSNVGILLSWKRGV</sequence>
<dbReference type="HOGENOM" id="CLU_1056092_0_0_2"/>
<dbReference type="STRING" id="340102.Pars_1683"/>
<dbReference type="InterPro" id="IPR007160">
    <property type="entry name" value="DUF362"/>
</dbReference>
<name>A4WLG7_PYRAR</name>
<evidence type="ECO:0000259" key="1">
    <source>
        <dbReference type="Pfam" id="PF04015"/>
    </source>
</evidence>
<dbReference type="AlphaFoldDB" id="A4WLG7"/>
<evidence type="ECO:0000313" key="3">
    <source>
        <dbReference type="Proteomes" id="UP000001567"/>
    </source>
</evidence>
<gene>
    <name evidence="2" type="ordered locus">Pars_1683</name>
</gene>
<dbReference type="EMBL" id="CP000660">
    <property type="protein sequence ID" value="ABP51234.1"/>
    <property type="molecule type" value="Genomic_DNA"/>
</dbReference>
<proteinExistence type="predicted"/>
<dbReference type="Proteomes" id="UP000001567">
    <property type="component" value="Chromosome"/>
</dbReference>
<dbReference type="KEGG" id="pas:Pars_1683"/>
<evidence type="ECO:0000313" key="2">
    <source>
        <dbReference type="EMBL" id="ABP51234.1"/>
    </source>
</evidence>
<protein>
    <recommendedName>
        <fullName evidence="1">DUF362 domain-containing protein</fullName>
    </recommendedName>
</protein>
<reference evidence="2 3" key="1">
    <citation type="submission" date="2007-04" db="EMBL/GenBank/DDBJ databases">
        <title>Complete sequence of Pyrobaculum arsenaticum DSM 13514.</title>
        <authorList>
            <consortium name="US DOE Joint Genome Institute"/>
            <person name="Copeland A."/>
            <person name="Lucas S."/>
            <person name="Lapidus A."/>
            <person name="Barry K."/>
            <person name="Glavina del Rio T."/>
            <person name="Dalin E."/>
            <person name="Tice H."/>
            <person name="Pitluck S."/>
            <person name="Chain P."/>
            <person name="Malfatti S."/>
            <person name="Shin M."/>
            <person name="Vergez L."/>
            <person name="Schmutz J."/>
            <person name="Larimer F."/>
            <person name="Land M."/>
            <person name="Hauser L."/>
            <person name="Kyrpides N."/>
            <person name="Mikhailova N."/>
            <person name="Cozen A.E."/>
            <person name="Fitz-Gibbon S.T."/>
            <person name="House C.H."/>
            <person name="Saltikov C."/>
            <person name="Lowe T.M."/>
            <person name="Richardson P."/>
        </authorList>
    </citation>
    <scope>NUCLEOTIDE SEQUENCE [LARGE SCALE GENOMIC DNA]</scope>
    <source>
        <strain evidence="3">ATCC 700994 / DSM 13514 / JCM 11321 / PZ6</strain>
    </source>
</reference>